<keyword evidence="2" id="KW-1185">Reference proteome</keyword>
<evidence type="ECO:0000313" key="2">
    <source>
        <dbReference type="Proteomes" id="UP001314181"/>
    </source>
</evidence>
<organism evidence="1 2">
    <name type="scientific">Candidatus Xenohaliotis californiensis</name>
    <dbReference type="NCBI Taxonomy" id="84677"/>
    <lineage>
        <taxon>Bacteria</taxon>
        <taxon>Pseudomonadati</taxon>
        <taxon>Pseudomonadota</taxon>
        <taxon>Alphaproteobacteria</taxon>
        <taxon>Rickettsiales</taxon>
        <taxon>Anaplasmataceae</taxon>
        <taxon>Candidatus Xenohaliotis</taxon>
    </lineage>
</organism>
<dbReference type="RefSeq" id="WP_338363810.1">
    <property type="nucleotide sequence ID" value="NZ_CAWVOK010000014.1"/>
</dbReference>
<reference evidence="1 2" key="1">
    <citation type="submission" date="2024-01" db="EMBL/GenBank/DDBJ databases">
        <authorList>
            <person name="Kunselman E."/>
        </authorList>
    </citation>
    <scope>NUCLEOTIDE SEQUENCE [LARGE SCALE GENOMIC DNA]</scope>
    <source>
        <strain evidence="1">2 abalone samples</strain>
    </source>
</reference>
<protein>
    <submittedName>
        <fullName evidence="1">Uncharacterized protein</fullName>
    </submittedName>
</protein>
<dbReference type="EMBL" id="CAWVOK010000014">
    <property type="protein sequence ID" value="CAK8162776.1"/>
    <property type="molecule type" value="Genomic_DNA"/>
</dbReference>
<evidence type="ECO:0000313" key="1">
    <source>
        <dbReference type="EMBL" id="CAK8162776.1"/>
    </source>
</evidence>
<proteinExistence type="predicted"/>
<name>A0ABM9N7R9_9RICK</name>
<comment type="caution">
    <text evidence="1">The sequence shown here is derived from an EMBL/GenBank/DDBJ whole genome shotgun (WGS) entry which is preliminary data.</text>
</comment>
<gene>
    <name evidence="1" type="ORF">CAXC1_220057</name>
</gene>
<accession>A0ABM9N7R9</accession>
<dbReference type="Proteomes" id="UP001314181">
    <property type="component" value="Unassembled WGS sequence"/>
</dbReference>
<sequence length="64" mass="6839">MSQELLRSPDSAIVKQKREHGLNPLRVSTSAICYTHNEAILSADCTAISMGACVISSIATTISF</sequence>